<dbReference type="EMBL" id="JAPEVG010000071">
    <property type="protein sequence ID" value="KAJ8487911.1"/>
    <property type="molecule type" value="Genomic_DNA"/>
</dbReference>
<feature type="compositionally biased region" description="Basic residues" evidence="1">
    <location>
        <begin position="160"/>
        <end position="169"/>
    </location>
</feature>
<evidence type="ECO:0000313" key="2">
    <source>
        <dbReference type="EMBL" id="KAJ8487911.1"/>
    </source>
</evidence>
<feature type="compositionally biased region" description="Basic and acidic residues" evidence="1">
    <location>
        <begin position="136"/>
        <end position="152"/>
    </location>
</feature>
<dbReference type="Proteomes" id="UP001215151">
    <property type="component" value="Unassembled WGS sequence"/>
</dbReference>
<feature type="compositionally biased region" description="Acidic residues" evidence="1">
    <location>
        <begin position="95"/>
        <end position="112"/>
    </location>
</feature>
<feature type="region of interest" description="Disordered" evidence="1">
    <location>
        <begin position="39"/>
        <end position="207"/>
    </location>
</feature>
<feature type="compositionally biased region" description="Low complexity" evidence="1">
    <location>
        <begin position="82"/>
        <end position="94"/>
    </location>
</feature>
<evidence type="ECO:0000256" key="1">
    <source>
        <dbReference type="SAM" id="MobiDB-lite"/>
    </source>
</evidence>
<gene>
    <name evidence="2" type="ORF">ONZ51_g3877</name>
</gene>
<evidence type="ECO:0008006" key="4">
    <source>
        <dbReference type="Google" id="ProtNLM"/>
    </source>
</evidence>
<comment type="caution">
    <text evidence="2">The sequence shown here is derived from an EMBL/GenBank/DDBJ whole genome shotgun (WGS) entry which is preliminary data.</text>
</comment>
<evidence type="ECO:0000313" key="3">
    <source>
        <dbReference type="Proteomes" id="UP001215151"/>
    </source>
</evidence>
<sequence length="221" mass="24495">MSPQQQQERGVKRKKPPTFQHLPAERAKKLKRSWVEVQKIKSKWKAQKRKEGLVAPRSQLERLVDTAEDKADGSNEDNESQGRVSRSSSVGPASDDGDGGSEDEESEAESSDEVSSTAKHSRDRHGQSGSKQQAGRHADKAHEKNSLRELQKKAYSKASLHNHKSRPLNRFKGPASSRSQDAGRGSRGRGRGAAPRGRGRGQPDMGLRMKAMLEKIKHDFT</sequence>
<reference evidence="2" key="1">
    <citation type="submission" date="2022-11" db="EMBL/GenBank/DDBJ databases">
        <title>Genome Sequence of Cubamyces cubensis.</title>
        <authorList>
            <person name="Buettner E."/>
        </authorList>
    </citation>
    <scope>NUCLEOTIDE SEQUENCE</scope>
    <source>
        <strain evidence="2">MPL-01</strain>
    </source>
</reference>
<organism evidence="2 3">
    <name type="scientific">Trametes cubensis</name>
    <dbReference type="NCBI Taxonomy" id="1111947"/>
    <lineage>
        <taxon>Eukaryota</taxon>
        <taxon>Fungi</taxon>
        <taxon>Dikarya</taxon>
        <taxon>Basidiomycota</taxon>
        <taxon>Agaricomycotina</taxon>
        <taxon>Agaricomycetes</taxon>
        <taxon>Polyporales</taxon>
        <taxon>Polyporaceae</taxon>
        <taxon>Trametes</taxon>
    </lineage>
</organism>
<dbReference type="AlphaFoldDB" id="A0AAD7XF79"/>
<feature type="compositionally biased region" description="Basic and acidic residues" evidence="1">
    <location>
        <begin position="59"/>
        <end position="73"/>
    </location>
</feature>
<name>A0AAD7XF79_9APHY</name>
<keyword evidence="3" id="KW-1185">Reference proteome</keyword>
<feature type="region of interest" description="Disordered" evidence="1">
    <location>
        <begin position="1"/>
        <end position="27"/>
    </location>
</feature>
<proteinExistence type="predicted"/>
<protein>
    <recommendedName>
        <fullName evidence="4">rRNA-processing protein FYV7</fullName>
    </recommendedName>
</protein>
<accession>A0AAD7XF79</accession>